<dbReference type="Gramene" id="TraesWEE_scaffold_033129_01G000100.1">
    <property type="protein sequence ID" value="TraesWEE_scaffold_033129_01G000100.1"/>
    <property type="gene ID" value="TraesWEE_scaffold_033129_01G000100"/>
</dbReference>
<feature type="region of interest" description="Disordered" evidence="1">
    <location>
        <begin position="1"/>
        <end position="68"/>
    </location>
</feature>
<dbReference type="OMA" id="NYTSHAG"/>
<dbReference type="Gramene" id="TraesCAD_scaffold_013655_01G000200.1">
    <property type="protein sequence ID" value="TraesCAD_scaffold_013655_01G000200.1"/>
    <property type="gene ID" value="TraesCAD_scaffold_013655_01G000200"/>
</dbReference>
<evidence type="ECO:0000256" key="1">
    <source>
        <dbReference type="SAM" id="MobiDB-lite"/>
    </source>
</evidence>
<dbReference type="STRING" id="4565.A0A3B6MR24"/>
<feature type="compositionally biased region" description="Low complexity" evidence="1">
    <location>
        <begin position="261"/>
        <end position="279"/>
    </location>
</feature>
<feature type="compositionally biased region" description="Low complexity" evidence="1">
    <location>
        <begin position="157"/>
        <end position="166"/>
    </location>
</feature>
<dbReference type="Gramene" id="TraesCLE_scaffold_038754_01G000100.1">
    <property type="protein sequence ID" value="TraesCLE_scaffold_038754_01G000100.1"/>
    <property type="gene ID" value="TraesCLE_scaffold_038754_01G000100"/>
</dbReference>
<dbReference type="PANTHER" id="PTHR33179:SF76">
    <property type="entry name" value="OS09G0370500 PROTEIN"/>
    <property type="match status" value="1"/>
</dbReference>
<dbReference type="Pfam" id="PF05678">
    <property type="entry name" value="VQ"/>
    <property type="match status" value="1"/>
</dbReference>
<dbReference type="OrthoDB" id="780193at2759"/>
<dbReference type="Gramene" id="TraesCS5D02G201200.1">
    <property type="protein sequence ID" value="TraesCS5D02G201200.1.cds1"/>
    <property type="gene ID" value="TraesCS5D02G201200"/>
</dbReference>
<proteinExistence type="predicted"/>
<protein>
    <recommendedName>
        <fullName evidence="2">VQ domain-containing protein</fullName>
    </recommendedName>
</protein>
<evidence type="ECO:0000259" key="2">
    <source>
        <dbReference type="Pfam" id="PF05678"/>
    </source>
</evidence>
<feature type="compositionally biased region" description="Low complexity" evidence="1">
    <location>
        <begin position="55"/>
        <end position="67"/>
    </location>
</feature>
<reference evidence="3" key="2">
    <citation type="submission" date="2018-10" db="UniProtKB">
        <authorList>
            <consortium name="EnsemblPlants"/>
        </authorList>
    </citation>
    <scope>IDENTIFICATION</scope>
</reference>
<feature type="region of interest" description="Disordered" evidence="1">
    <location>
        <begin position="516"/>
        <end position="573"/>
    </location>
</feature>
<name>A0A3B6MR24_WHEAT</name>
<reference evidence="3" key="1">
    <citation type="submission" date="2018-08" db="EMBL/GenBank/DDBJ databases">
        <authorList>
            <person name="Rossello M."/>
        </authorList>
    </citation>
    <scope>NUCLEOTIDE SEQUENCE [LARGE SCALE GENOMIC DNA]</scope>
    <source>
        <strain evidence="3">cv. Chinese Spring</strain>
    </source>
</reference>
<feature type="region of interest" description="Disordered" evidence="1">
    <location>
        <begin position="157"/>
        <end position="294"/>
    </location>
</feature>
<feature type="compositionally biased region" description="Basic residues" evidence="1">
    <location>
        <begin position="280"/>
        <end position="289"/>
    </location>
</feature>
<evidence type="ECO:0000313" key="4">
    <source>
        <dbReference type="Proteomes" id="UP000019116"/>
    </source>
</evidence>
<feature type="compositionally biased region" description="Basic residues" evidence="1">
    <location>
        <begin position="24"/>
        <end position="36"/>
    </location>
</feature>
<dbReference type="AlphaFoldDB" id="A0A3B6MR24"/>
<dbReference type="EnsemblPlants" id="TraesCS5D02G201200.1">
    <property type="protein sequence ID" value="TraesCS5D02G201200.1.cds1"/>
    <property type="gene ID" value="TraesCS5D02G201200"/>
</dbReference>
<feature type="compositionally biased region" description="Polar residues" evidence="1">
    <location>
        <begin position="1"/>
        <end position="21"/>
    </location>
</feature>
<organism evidence="3">
    <name type="scientific">Triticum aestivum</name>
    <name type="common">Wheat</name>
    <dbReference type="NCBI Taxonomy" id="4565"/>
    <lineage>
        <taxon>Eukaryota</taxon>
        <taxon>Viridiplantae</taxon>
        <taxon>Streptophyta</taxon>
        <taxon>Embryophyta</taxon>
        <taxon>Tracheophyta</taxon>
        <taxon>Spermatophyta</taxon>
        <taxon>Magnoliopsida</taxon>
        <taxon>Liliopsida</taxon>
        <taxon>Poales</taxon>
        <taxon>Poaceae</taxon>
        <taxon>BOP clade</taxon>
        <taxon>Pooideae</taxon>
        <taxon>Triticodae</taxon>
        <taxon>Triticeae</taxon>
        <taxon>Triticinae</taxon>
        <taxon>Triticum</taxon>
    </lineage>
</organism>
<sequence length="573" mass="59359">MDAEQCSSPNQHRTDAQSQPSRTRTLHTHTRARRNNNKPPSVRPLPRVGGGWNVRRTSSSSPRPRSPLLYHHAASSHQSFSSSLPPSSSGWITRAVRRAGRLWNGRSALFSHLWSVSGLVVVVGLAFLEGCTSACGREGGRRAKALLLLSAAMDSGNSGSLQSSSGGDDDFDSRGGGVDSSPLSALLRPTPSPSAAGAFSMHGSLYGLQDFTSAPPQQQQQQQHHQQHQHQQQASWSAQFMAGPASSSTRVGPPDAGMGGASAHQAPDPSAAAATAPPRGSRKRARASRRAPTTVLTTDTSNFRAMVQEFTGIPNPPFAAGAGGPGGSFNSRFDHIFSSSALRSAAGAAGDPASSLPPYLLRPFAQKLQTAPSPFAPFTSPSSSTPPSSNMGIANANARAAATAAATTTASANQRGVAGDDFQLTSSALLRMQDHSSNYLSFQNLLGSTQPSSQHMFGGMSHGASRLHEQSPSEFMPGAGSGSMGLTHGGMMVSEGMHMHQQQRSDVHQGGDELSGVVRAGASGSGGGSCKLNYPPHTGAPSSSAAASTDMPPDGASRSSRGEGLDPWLCTSE</sequence>
<dbReference type="PANTHER" id="PTHR33179">
    <property type="entry name" value="VQ MOTIF-CONTAINING PROTEIN"/>
    <property type="match status" value="1"/>
</dbReference>
<feature type="region of interest" description="Disordered" evidence="1">
    <location>
        <begin position="372"/>
        <end position="393"/>
    </location>
</feature>
<dbReference type="Proteomes" id="UP000019116">
    <property type="component" value="Chromosome 5D"/>
</dbReference>
<evidence type="ECO:0000313" key="3">
    <source>
        <dbReference type="EnsemblPlants" id="TraesCS5D02G201200.1.cds1"/>
    </source>
</evidence>
<dbReference type="InterPro" id="IPR008889">
    <property type="entry name" value="VQ"/>
</dbReference>
<dbReference type="Gramene" id="TraesCS5D03G0475700.1">
    <property type="protein sequence ID" value="TraesCS5D03G0475700.1.CDS1"/>
    <property type="gene ID" value="TraesCS5D03G0475700"/>
</dbReference>
<dbReference type="InterPro" id="IPR039609">
    <property type="entry name" value="VQ_15/22"/>
</dbReference>
<feature type="domain" description="VQ" evidence="2">
    <location>
        <begin position="290"/>
        <end position="316"/>
    </location>
</feature>
<accession>A0A3B6MR24</accession>
<feature type="compositionally biased region" description="Low complexity" evidence="1">
    <location>
        <begin position="217"/>
        <end position="233"/>
    </location>
</feature>
<keyword evidence="4" id="KW-1185">Reference proteome</keyword>